<dbReference type="AlphaFoldDB" id="A0A4U8UWT8"/>
<dbReference type="EMBL" id="AZBU02000001">
    <property type="protein sequence ID" value="TMS37305.1"/>
    <property type="molecule type" value="Genomic_DNA"/>
</dbReference>
<evidence type="ECO:0000313" key="2">
    <source>
        <dbReference type="Proteomes" id="UP000298663"/>
    </source>
</evidence>
<gene>
    <name evidence="1" type="ORF">L596_004264</name>
</gene>
<dbReference type="Proteomes" id="UP000298663">
    <property type="component" value="Chromosome X"/>
</dbReference>
<comment type="caution">
    <text evidence="1">The sequence shown here is derived from an EMBL/GenBank/DDBJ whole genome shotgun (WGS) entry which is preliminary data.</text>
</comment>
<protein>
    <submittedName>
        <fullName evidence="1">Uncharacterized protein</fullName>
    </submittedName>
</protein>
<dbReference type="EMBL" id="CM016762">
    <property type="protein sequence ID" value="TMS37305.1"/>
    <property type="molecule type" value="Genomic_DNA"/>
</dbReference>
<keyword evidence="2" id="KW-1185">Reference proteome</keyword>
<name>A0A4U8UWT8_STECR</name>
<reference evidence="1 2" key="1">
    <citation type="journal article" date="2015" name="Genome Biol.">
        <title>Comparative genomics of Steinernema reveals deeply conserved gene regulatory networks.</title>
        <authorList>
            <person name="Dillman A.R."/>
            <person name="Macchietto M."/>
            <person name="Porter C.F."/>
            <person name="Rogers A."/>
            <person name="Williams B."/>
            <person name="Antoshechkin I."/>
            <person name="Lee M.M."/>
            <person name="Goodwin Z."/>
            <person name="Lu X."/>
            <person name="Lewis E.E."/>
            <person name="Goodrich-Blair H."/>
            <person name="Stock S.P."/>
            <person name="Adams B.J."/>
            <person name="Sternberg P.W."/>
            <person name="Mortazavi A."/>
        </authorList>
    </citation>
    <scope>NUCLEOTIDE SEQUENCE [LARGE SCALE GENOMIC DNA]</scope>
    <source>
        <strain evidence="1 2">ALL</strain>
    </source>
</reference>
<reference evidence="1 2" key="2">
    <citation type="journal article" date="2019" name="G3 (Bethesda)">
        <title>Hybrid Assembly of the Genome of the Entomopathogenic Nematode Steinernema carpocapsae Identifies the X-Chromosome.</title>
        <authorList>
            <person name="Serra L."/>
            <person name="Macchietto M."/>
            <person name="Macias-Munoz A."/>
            <person name="McGill C.J."/>
            <person name="Rodriguez I.M."/>
            <person name="Rodriguez B."/>
            <person name="Murad R."/>
            <person name="Mortazavi A."/>
        </authorList>
    </citation>
    <scope>NUCLEOTIDE SEQUENCE [LARGE SCALE GENOMIC DNA]</scope>
    <source>
        <strain evidence="1 2">ALL</strain>
    </source>
</reference>
<proteinExistence type="predicted"/>
<organism evidence="1 2">
    <name type="scientific">Steinernema carpocapsae</name>
    <name type="common">Entomopathogenic nematode</name>
    <dbReference type="NCBI Taxonomy" id="34508"/>
    <lineage>
        <taxon>Eukaryota</taxon>
        <taxon>Metazoa</taxon>
        <taxon>Ecdysozoa</taxon>
        <taxon>Nematoda</taxon>
        <taxon>Chromadorea</taxon>
        <taxon>Rhabditida</taxon>
        <taxon>Tylenchina</taxon>
        <taxon>Panagrolaimomorpha</taxon>
        <taxon>Strongyloidoidea</taxon>
        <taxon>Steinernematidae</taxon>
        <taxon>Steinernema</taxon>
    </lineage>
</organism>
<sequence>MWVQGQAGRRRTDQPAIGRRASQLIAFAELQRSQSELQSEKRGCSSETAAALAVARAIAVGISRPLCIPG</sequence>
<evidence type="ECO:0000313" key="1">
    <source>
        <dbReference type="EMBL" id="TMS37305.1"/>
    </source>
</evidence>
<accession>A0A4U8UWT8</accession>